<dbReference type="Gene3D" id="3.60.10.10">
    <property type="entry name" value="Endonuclease/exonuclease/phosphatase"/>
    <property type="match status" value="1"/>
</dbReference>
<keyword evidence="7 15" id="KW-0378">Hydrolase</keyword>
<dbReference type="GO" id="GO:0004767">
    <property type="term" value="F:sphingomyelin phosphodiesterase activity"/>
    <property type="evidence" value="ECO:0007669"/>
    <property type="project" value="UniProtKB-EC"/>
</dbReference>
<evidence type="ECO:0000256" key="9">
    <source>
        <dbReference type="ARBA" id="ARBA00022919"/>
    </source>
</evidence>
<dbReference type="EMBL" id="JBBXMP010000035">
    <property type="protein sequence ID" value="KAL0066444.1"/>
    <property type="molecule type" value="Genomic_DNA"/>
</dbReference>
<dbReference type="InterPro" id="IPR036691">
    <property type="entry name" value="Endo/exonu/phosph_ase_sf"/>
</dbReference>
<evidence type="ECO:0000313" key="16">
    <source>
        <dbReference type="Proteomes" id="UP001437256"/>
    </source>
</evidence>
<evidence type="ECO:0000256" key="11">
    <source>
        <dbReference type="ARBA" id="ARBA00023098"/>
    </source>
</evidence>
<comment type="caution">
    <text evidence="15">The sequence shown here is derived from an EMBL/GenBank/DDBJ whole genome shotgun (WGS) entry which is preliminary data.</text>
</comment>
<comment type="similarity">
    <text evidence="4">Belongs to the neutral sphingomyelinase family.</text>
</comment>
<organism evidence="15 16">
    <name type="scientific">Marasmius tenuissimus</name>
    <dbReference type="NCBI Taxonomy" id="585030"/>
    <lineage>
        <taxon>Eukaryota</taxon>
        <taxon>Fungi</taxon>
        <taxon>Dikarya</taxon>
        <taxon>Basidiomycota</taxon>
        <taxon>Agaricomycotina</taxon>
        <taxon>Agaricomycetes</taxon>
        <taxon>Agaricomycetidae</taxon>
        <taxon>Agaricales</taxon>
        <taxon>Marasmiineae</taxon>
        <taxon>Marasmiaceae</taxon>
        <taxon>Marasmius</taxon>
    </lineage>
</organism>
<dbReference type="PANTHER" id="PTHR16320">
    <property type="entry name" value="SPHINGOMYELINASE FAMILY MEMBER"/>
    <property type="match status" value="1"/>
</dbReference>
<evidence type="ECO:0000256" key="5">
    <source>
        <dbReference type="ARBA" id="ARBA00022692"/>
    </source>
</evidence>
<keyword evidence="9" id="KW-0746">Sphingolipid metabolism</keyword>
<evidence type="ECO:0000256" key="3">
    <source>
        <dbReference type="ARBA" id="ARBA00004991"/>
    </source>
</evidence>
<proteinExistence type="inferred from homology"/>
<keyword evidence="5 13" id="KW-0812">Transmembrane</keyword>
<keyword evidence="11" id="KW-0443">Lipid metabolism</keyword>
<evidence type="ECO:0000313" key="15">
    <source>
        <dbReference type="EMBL" id="KAL0066444.1"/>
    </source>
</evidence>
<keyword evidence="6" id="KW-0479">Metal-binding</keyword>
<name>A0ABR3A086_9AGAR</name>
<evidence type="ECO:0000256" key="4">
    <source>
        <dbReference type="ARBA" id="ARBA00006335"/>
    </source>
</evidence>
<feature type="domain" description="Endonuclease/exonuclease/phosphatase" evidence="14">
    <location>
        <begin position="10"/>
        <end position="297"/>
    </location>
</feature>
<evidence type="ECO:0000256" key="7">
    <source>
        <dbReference type="ARBA" id="ARBA00022801"/>
    </source>
</evidence>
<gene>
    <name evidence="15" type="primary">ISC1</name>
    <name evidence="15" type="ORF">AAF712_006486</name>
</gene>
<keyword evidence="10 13" id="KW-1133">Transmembrane helix</keyword>
<reference evidence="15 16" key="1">
    <citation type="submission" date="2024-05" db="EMBL/GenBank/DDBJ databases">
        <title>A draft genome resource for the thread blight pathogen Marasmius tenuissimus strain MS-2.</title>
        <authorList>
            <person name="Yulfo-Soto G.E."/>
            <person name="Baruah I.K."/>
            <person name="Amoako-Attah I."/>
            <person name="Bukari Y."/>
            <person name="Meinhardt L.W."/>
            <person name="Bailey B.A."/>
            <person name="Cohen S.P."/>
        </authorList>
    </citation>
    <scope>NUCLEOTIDE SEQUENCE [LARGE SCALE GENOMIC DNA]</scope>
    <source>
        <strain evidence="15 16">MS-2</strain>
    </source>
</reference>
<feature type="transmembrane region" description="Helical" evidence="13">
    <location>
        <begin position="395"/>
        <end position="420"/>
    </location>
</feature>
<evidence type="ECO:0000256" key="8">
    <source>
        <dbReference type="ARBA" id="ARBA00022842"/>
    </source>
</evidence>
<dbReference type="PANTHER" id="PTHR16320:SF24">
    <property type="entry name" value="PHOSPHODIESTERASE, PUTATIVE-RELATED"/>
    <property type="match status" value="1"/>
</dbReference>
<evidence type="ECO:0000256" key="13">
    <source>
        <dbReference type="SAM" id="Phobius"/>
    </source>
</evidence>
<comment type="pathway">
    <text evidence="2">Lipid metabolism; sphingolipid metabolism.</text>
</comment>
<accession>A0ABR3A086</accession>
<dbReference type="EC" id="3.1.4.12" evidence="15"/>
<evidence type="ECO:0000256" key="1">
    <source>
        <dbReference type="ARBA" id="ARBA00004141"/>
    </source>
</evidence>
<dbReference type="InterPro" id="IPR005135">
    <property type="entry name" value="Endo/exonuclease/phosphatase"/>
</dbReference>
<evidence type="ECO:0000256" key="10">
    <source>
        <dbReference type="ARBA" id="ARBA00022989"/>
    </source>
</evidence>
<dbReference type="SUPFAM" id="SSF56219">
    <property type="entry name" value="DNase I-like"/>
    <property type="match status" value="1"/>
</dbReference>
<feature type="transmembrane region" description="Helical" evidence="13">
    <location>
        <begin position="372"/>
        <end position="389"/>
    </location>
</feature>
<protein>
    <submittedName>
        <fullName evidence="15">Phospholipase C type enzyme</fullName>
        <ecNumber evidence="15">3.1.4.12</ecNumber>
    </submittedName>
</protein>
<dbReference type="Proteomes" id="UP001437256">
    <property type="component" value="Unassembled WGS sequence"/>
</dbReference>
<sequence length="445" mass="49014">MSDDSIRIFSLNCWGLKYVSRNRVERVHAIADFLSTASYDLVCLQELWARQDFETICASVSHRLPFVKLFHSGAVGAGLAIFSRFPIVAASMQVYSLNGSPLDFKGADWFAGKAAASVVLEHPLLGDLQVFNTHLFSEGGDDGPEHNRAHRLVNAWEFAKLVKQSAEIGRYVIAAGDFNSVPSTLPMTVVYEHAGLTDAWGCLHSPPPQDHRSDIDPADAISLYGFTYDSPLNSYTVGKSYFVPRGKRLDYVLFRNPTPSVTPSSASSTSLPKLVPTATRVLLTNLVPGKSFSYSDHYGVEATFKIENLPKKVSSLVDQVAIDGNPPTASSDAVPTNDQNSQLSREHTSVVIHALQTRLGHAIVEARNYMRVYFTSVVLLVVLLIGTGWSPKGYLTPVFVFLGSILTYIGTTAFYVGFLYGRWEANALRNAIEELELFLAQRRLK</sequence>
<keyword evidence="8" id="KW-0460">Magnesium</keyword>
<keyword evidence="16" id="KW-1185">Reference proteome</keyword>
<comment type="pathway">
    <text evidence="3">Sphingolipid metabolism.</text>
</comment>
<evidence type="ECO:0000256" key="2">
    <source>
        <dbReference type="ARBA" id="ARBA00004760"/>
    </source>
</evidence>
<evidence type="ECO:0000256" key="12">
    <source>
        <dbReference type="ARBA" id="ARBA00023136"/>
    </source>
</evidence>
<dbReference type="Pfam" id="PF03372">
    <property type="entry name" value="Exo_endo_phos"/>
    <property type="match status" value="1"/>
</dbReference>
<dbReference type="InterPro" id="IPR038772">
    <property type="entry name" value="Sph/SMPD2-like"/>
</dbReference>
<keyword evidence="12 13" id="KW-0472">Membrane</keyword>
<evidence type="ECO:0000256" key="6">
    <source>
        <dbReference type="ARBA" id="ARBA00022723"/>
    </source>
</evidence>
<evidence type="ECO:0000259" key="14">
    <source>
        <dbReference type="Pfam" id="PF03372"/>
    </source>
</evidence>
<comment type="subcellular location">
    <subcellularLocation>
        <location evidence="1">Membrane</location>
        <topology evidence="1">Multi-pass membrane protein</topology>
    </subcellularLocation>
</comment>